<dbReference type="InterPro" id="IPR002301">
    <property type="entry name" value="Ile-tRNA-ligase"/>
</dbReference>
<evidence type="ECO:0000256" key="2">
    <source>
        <dbReference type="ARBA" id="ARBA00022490"/>
    </source>
</evidence>
<keyword evidence="4 10" id="KW-0547">Nucleotide-binding</keyword>
<dbReference type="InterPro" id="IPR009080">
    <property type="entry name" value="tRNAsynth_Ia_anticodon-bd"/>
</dbReference>
<comment type="cofactor">
    <cofactor evidence="10">
        <name>Zn(2+)</name>
        <dbReference type="ChEBI" id="CHEBI:29105"/>
    </cofactor>
    <text evidence="10">Binds 1 zinc ion per subunit.</text>
</comment>
<feature type="binding site" evidence="10">
    <location>
        <position position="882"/>
    </location>
    <ligand>
        <name>Zn(2+)</name>
        <dbReference type="ChEBI" id="CHEBI:29105"/>
    </ligand>
</feature>
<comment type="domain">
    <text evidence="10">IleRS has two distinct active sites: one for aminoacylation and one for editing. The misactivated valine is translocated from the active site to the editing site, which sterically excludes the correctly activated isoleucine. The single editing site contains two valyl binding pockets, one specific for each substrate (Val-AMP or Val-tRNA(Ile)).</text>
</comment>
<comment type="similarity">
    <text evidence="1 10">Belongs to the class-I aminoacyl-tRNA synthetase family. IleS type 1 subfamily.</text>
</comment>
<dbReference type="InterPro" id="IPR001412">
    <property type="entry name" value="aa-tRNA-synth_I_CS"/>
</dbReference>
<name>A0A368BPM0_9GAMM</name>
<evidence type="ECO:0000256" key="9">
    <source>
        <dbReference type="ARBA" id="ARBA00048359"/>
    </source>
</evidence>
<dbReference type="PROSITE" id="PS00178">
    <property type="entry name" value="AA_TRNA_LIGASE_I"/>
    <property type="match status" value="1"/>
</dbReference>
<dbReference type="SUPFAM" id="SSF47323">
    <property type="entry name" value="Anticodon-binding domain of a subclass of class I aminoacyl-tRNA synthetases"/>
    <property type="match status" value="1"/>
</dbReference>
<sequence length="912" mass="103964">MSDKPDLKLNLPYTNIPMKAGLNQREPEILKTWESRGLYKKIRASRKGRKTFHLHDGPPYANGQIHLGHAVNKVLKDVVIKSKTLSGFDAPYIPGWDCHGLPIELQVEKKIGSKKKTISQEEFRSLCREYAGQQIELQKLDFIRLGVLGEWNNRYASLDESFEADAVDAFSRIYHNGHVEKGFKPVHWCLECSSALAEAEVEYIDKTSNSIDVKFSFSQSSIERIQKNISKDLGEKLSLVIWTTTPWTIPGNQAVCLNEKISYTILEVDDEKLVVARELVDQCSERWSEKKIKILVPNLVGSVFSGTTVVHPIFKKEVAVLSGEHVTTETGTGFVHTAPAHGVDDFNVCQENNIEPFNPISMNGCFKEEIEFFAGVHVRKVENLVIDKLKELSSLVNLADYNHSYPHCWRHKTPLIFMATPQWFISMTKSGLLDGTMKAVSEIDFIPSWGKERMEIMLKDRPDWCISRQRDWGIPITLVYEKDSGELHSNQSEIFNLAASAIREKGIDSWSNLELEGISNDHEKSKDIFDVWFDSGVTHFCVMDKSFGSNVQSDLYLEGSDQHRGWFQSSLLTSIAMKGMAPYKSVLTHGFVVDEDGRKMSKSLGNVVSPQEIIGESGADILRFWIASTDFRGEMSFSKDIFSRSIDGFRRIRNTLRFMISNLYDFGKEFNSEDLLFLDKAMIVKVNHLQKDVAQHYEEYNFHLVISKVLNFCVNDLGGLYLDVIKDRLYTMKADSLGRKSAQYALDKILTVLVKSISPILSFTAYEFSEEMNPGKGHEIFLAEWDEGVLHLNELEEKKLTKLLALRTRVYQAIESERQNGELKNALDANIEITLNKHDFEDLKEFKEEIHKLFIASSCELNIGKEEEIKITKSNGQKCARCWHKVDELSERNICSRCENNINGDGEDRGFF</sequence>
<keyword evidence="3 10" id="KW-0436">Ligase</keyword>
<dbReference type="InterPro" id="IPR013155">
    <property type="entry name" value="M/V/L/I-tRNA-synth_anticd-bd"/>
</dbReference>
<evidence type="ECO:0000259" key="11">
    <source>
        <dbReference type="Pfam" id="PF00133"/>
    </source>
</evidence>
<feature type="binding site" evidence="10">
    <location>
        <position position="602"/>
    </location>
    <ligand>
        <name>ATP</name>
        <dbReference type="ChEBI" id="CHEBI:30616"/>
    </ligand>
</feature>
<dbReference type="CDD" id="cd07960">
    <property type="entry name" value="Anticodon_Ia_Ile_BEm"/>
    <property type="match status" value="1"/>
</dbReference>
<dbReference type="InterPro" id="IPR033708">
    <property type="entry name" value="Anticodon_Ile_BEm"/>
</dbReference>
<accession>A0A368BPM0</accession>
<feature type="short sequence motif" description="'KMSKS' region" evidence="10">
    <location>
        <begin position="599"/>
        <end position="603"/>
    </location>
</feature>
<comment type="catalytic activity">
    <reaction evidence="9 10">
        <text>tRNA(Ile) + L-isoleucine + ATP = L-isoleucyl-tRNA(Ile) + AMP + diphosphate</text>
        <dbReference type="Rhea" id="RHEA:11060"/>
        <dbReference type="Rhea" id="RHEA-COMP:9666"/>
        <dbReference type="Rhea" id="RHEA-COMP:9695"/>
        <dbReference type="ChEBI" id="CHEBI:30616"/>
        <dbReference type="ChEBI" id="CHEBI:33019"/>
        <dbReference type="ChEBI" id="CHEBI:58045"/>
        <dbReference type="ChEBI" id="CHEBI:78442"/>
        <dbReference type="ChEBI" id="CHEBI:78528"/>
        <dbReference type="ChEBI" id="CHEBI:456215"/>
        <dbReference type="EC" id="6.1.1.5"/>
    </reaction>
</comment>
<dbReference type="GO" id="GO:0000049">
    <property type="term" value="F:tRNA binding"/>
    <property type="evidence" value="ECO:0007669"/>
    <property type="project" value="InterPro"/>
</dbReference>
<dbReference type="FunFam" id="3.40.50.620:FF:000042">
    <property type="entry name" value="Isoleucine--tRNA ligase"/>
    <property type="match status" value="1"/>
</dbReference>
<dbReference type="SUPFAM" id="SSF52374">
    <property type="entry name" value="Nucleotidylyl transferase"/>
    <property type="match status" value="1"/>
</dbReference>
<dbReference type="PANTHER" id="PTHR42765:SF1">
    <property type="entry name" value="ISOLEUCINE--TRNA LIGASE, MITOCHONDRIAL"/>
    <property type="match status" value="1"/>
</dbReference>
<dbReference type="NCBIfam" id="TIGR00392">
    <property type="entry name" value="ileS"/>
    <property type="match status" value="1"/>
</dbReference>
<evidence type="ECO:0000256" key="4">
    <source>
        <dbReference type="ARBA" id="ARBA00022741"/>
    </source>
</evidence>
<gene>
    <name evidence="10" type="primary">ileS</name>
    <name evidence="13" type="ORF">DBW97_02035</name>
</gene>
<evidence type="ECO:0000259" key="12">
    <source>
        <dbReference type="Pfam" id="PF08264"/>
    </source>
</evidence>
<protein>
    <recommendedName>
        <fullName evidence="10">Isoleucine--tRNA ligase</fullName>
        <ecNumber evidence="10">6.1.1.5</ecNumber>
    </recommendedName>
    <alternativeName>
        <fullName evidence="10">Isoleucyl-tRNA synthetase</fullName>
        <shortName evidence="10">IleRS</shortName>
    </alternativeName>
</protein>
<dbReference type="InterPro" id="IPR023585">
    <property type="entry name" value="Ile-tRNA-ligase_type1"/>
</dbReference>
<feature type="domain" description="Methionyl/Valyl/Leucyl/Isoleucyl-tRNA synthetase anticodon-binding" evidence="12">
    <location>
        <begin position="679"/>
        <end position="832"/>
    </location>
</feature>
<dbReference type="GO" id="GO:0005829">
    <property type="term" value="C:cytosol"/>
    <property type="evidence" value="ECO:0007669"/>
    <property type="project" value="TreeGrafter"/>
</dbReference>
<comment type="subunit">
    <text evidence="10">Monomer.</text>
</comment>
<dbReference type="EC" id="6.1.1.5" evidence="10"/>
<dbReference type="GO" id="GO:0004822">
    <property type="term" value="F:isoleucine-tRNA ligase activity"/>
    <property type="evidence" value="ECO:0007669"/>
    <property type="project" value="UniProtKB-UniRule"/>
</dbReference>
<evidence type="ECO:0000256" key="10">
    <source>
        <dbReference type="HAMAP-Rule" id="MF_02002"/>
    </source>
</evidence>
<dbReference type="Gene3D" id="3.40.50.620">
    <property type="entry name" value="HUPs"/>
    <property type="match status" value="2"/>
</dbReference>
<keyword evidence="10" id="KW-0862">Zinc</keyword>
<feature type="domain" description="Aminoacyl-tRNA synthetase class Ia" evidence="11">
    <location>
        <begin position="29"/>
        <end position="637"/>
    </location>
</feature>
<dbReference type="InterPro" id="IPR050081">
    <property type="entry name" value="Ile-tRNA_ligase"/>
</dbReference>
<dbReference type="Gene3D" id="1.10.730.20">
    <property type="match status" value="1"/>
</dbReference>
<evidence type="ECO:0000256" key="8">
    <source>
        <dbReference type="ARBA" id="ARBA00025217"/>
    </source>
</evidence>
<dbReference type="InterPro" id="IPR014729">
    <property type="entry name" value="Rossmann-like_a/b/a_fold"/>
</dbReference>
<dbReference type="Proteomes" id="UP000252147">
    <property type="component" value="Unassembled WGS sequence"/>
</dbReference>
<feature type="short sequence motif" description="'HIGH' region" evidence="10">
    <location>
        <begin position="59"/>
        <end position="69"/>
    </location>
</feature>
<dbReference type="GO" id="GO:0002161">
    <property type="term" value="F:aminoacyl-tRNA deacylase activity"/>
    <property type="evidence" value="ECO:0007669"/>
    <property type="project" value="InterPro"/>
</dbReference>
<dbReference type="Pfam" id="PF00133">
    <property type="entry name" value="tRNA-synt_1"/>
    <property type="match status" value="1"/>
</dbReference>
<dbReference type="PRINTS" id="PR00984">
    <property type="entry name" value="TRNASYNTHILE"/>
</dbReference>
<feature type="binding site" evidence="10">
    <location>
        <position position="558"/>
    </location>
    <ligand>
        <name>L-isoleucyl-5'-AMP</name>
        <dbReference type="ChEBI" id="CHEBI:178002"/>
    </ligand>
</feature>
<dbReference type="GO" id="GO:0005524">
    <property type="term" value="F:ATP binding"/>
    <property type="evidence" value="ECO:0007669"/>
    <property type="project" value="UniProtKB-UniRule"/>
</dbReference>
<dbReference type="EMBL" id="QOPD01000002">
    <property type="protein sequence ID" value="RCL38817.1"/>
    <property type="molecule type" value="Genomic_DNA"/>
</dbReference>
<feature type="binding site" evidence="10">
    <location>
        <position position="895"/>
    </location>
    <ligand>
        <name>Zn(2+)</name>
        <dbReference type="ChEBI" id="CHEBI:29105"/>
    </ligand>
</feature>
<evidence type="ECO:0000313" key="14">
    <source>
        <dbReference type="Proteomes" id="UP000252147"/>
    </source>
</evidence>
<feature type="binding site" evidence="10">
    <location>
        <position position="879"/>
    </location>
    <ligand>
        <name>Zn(2+)</name>
        <dbReference type="ChEBI" id="CHEBI:29105"/>
    </ligand>
</feature>
<dbReference type="GO" id="GO:0006428">
    <property type="term" value="P:isoleucyl-tRNA aminoacylation"/>
    <property type="evidence" value="ECO:0007669"/>
    <property type="project" value="UniProtKB-UniRule"/>
</dbReference>
<feature type="binding site" evidence="10">
    <location>
        <position position="898"/>
    </location>
    <ligand>
        <name>Zn(2+)</name>
        <dbReference type="ChEBI" id="CHEBI:29105"/>
    </ligand>
</feature>
<proteinExistence type="inferred from homology"/>
<evidence type="ECO:0000256" key="1">
    <source>
        <dbReference type="ARBA" id="ARBA00006887"/>
    </source>
</evidence>
<dbReference type="PANTHER" id="PTHR42765">
    <property type="entry name" value="SOLEUCYL-TRNA SYNTHETASE"/>
    <property type="match status" value="1"/>
</dbReference>
<comment type="caution">
    <text evidence="13">The sequence shown here is derived from an EMBL/GenBank/DDBJ whole genome shotgun (WGS) entry which is preliminary data.</text>
</comment>
<dbReference type="HAMAP" id="MF_02002">
    <property type="entry name" value="Ile_tRNA_synth_type1"/>
    <property type="match status" value="1"/>
</dbReference>
<organism evidence="13 14">
    <name type="scientific">SAR86 cluster bacterium</name>
    <dbReference type="NCBI Taxonomy" id="2030880"/>
    <lineage>
        <taxon>Bacteria</taxon>
        <taxon>Pseudomonadati</taxon>
        <taxon>Pseudomonadota</taxon>
        <taxon>Gammaproteobacteria</taxon>
        <taxon>SAR86 cluster</taxon>
    </lineage>
</organism>
<evidence type="ECO:0000256" key="3">
    <source>
        <dbReference type="ARBA" id="ARBA00022598"/>
    </source>
</evidence>
<evidence type="ECO:0000256" key="7">
    <source>
        <dbReference type="ARBA" id="ARBA00023146"/>
    </source>
</evidence>
<keyword evidence="7 10" id="KW-0030">Aminoacyl-tRNA synthetase</keyword>
<dbReference type="InterPro" id="IPR009008">
    <property type="entry name" value="Val/Leu/Ile-tRNA-synth_edit"/>
</dbReference>
<keyword evidence="5 10" id="KW-0067">ATP-binding</keyword>
<reference evidence="13 14" key="1">
    <citation type="journal article" date="2018" name="Microbiome">
        <title>Fine metagenomic profile of the Mediterranean stratified and mixed water columns revealed by assembly and recruitment.</title>
        <authorList>
            <person name="Haro-Moreno J.M."/>
            <person name="Lopez-Perez M."/>
            <person name="De La Torre J.R."/>
            <person name="Picazo A."/>
            <person name="Camacho A."/>
            <person name="Rodriguez-Valera F."/>
        </authorList>
    </citation>
    <scope>NUCLEOTIDE SEQUENCE [LARGE SCALE GENOMIC DNA]</scope>
    <source>
        <strain evidence="13">MED-G83</strain>
    </source>
</reference>
<evidence type="ECO:0000256" key="6">
    <source>
        <dbReference type="ARBA" id="ARBA00022917"/>
    </source>
</evidence>
<dbReference type="InterPro" id="IPR002300">
    <property type="entry name" value="aa-tRNA-synth_Ia"/>
</dbReference>
<keyword evidence="2 10" id="KW-0963">Cytoplasm</keyword>
<evidence type="ECO:0000313" key="13">
    <source>
        <dbReference type="EMBL" id="RCL38817.1"/>
    </source>
</evidence>
<comment type="subcellular location">
    <subcellularLocation>
        <location evidence="10">Cytoplasm</location>
    </subcellularLocation>
</comment>
<keyword evidence="6 10" id="KW-0648">Protein biosynthesis</keyword>
<evidence type="ECO:0000256" key="5">
    <source>
        <dbReference type="ARBA" id="ARBA00022840"/>
    </source>
</evidence>
<comment type="function">
    <text evidence="8 10">Catalyzes the attachment of isoleucine to tRNA(Ile). As IleRS can inadvertently accommodate and process structurally similar amino acids such as valine, to avoid such errors it has two additional distinct tRNA(Ile)-dependent editing activities. One activity is designated as 'pretransfer' editing and involves the hydrolysis of activated Val-AMP. The other activity is designated 'posttransfer' editing and involves deacylation of mischarged Val-tRNA(Ile).</text>
</comment>
<dbReference type="GO" id="GO:0008270">
    <property type="term" value="F:zinc ion binding"/>
    <property type="evidence" value="ECO:0007669"/>
    <property type="project" value="UniProtKB-UniRule"/>
</dbReference>
<keyword evidence="10" id="KW-0479">Metal-binding</keyword>
<dbReference type="Pfam" id="PF08264">
    <property type="entry name" value="Anticodon_1"/>
    <property type="match status" value="1"/>
</dbReference>
<dbReference type="SUPFAM" id="SSF50677">
    <property type="entry name" value="ValRS/IleRS/LeuRS editing domain"/>
    <property type="match status" value="1"/>
</dbReference>
<dbReference type="AlphaFoldDB" id="A0A368BPM0"/>